<evidence type="ECO:0000256" key="6">
    <source>
        <dbReference type="RuleBase" id="RU003682"/>
    </source>
</evidence>
<dbReference type="InterPro" id="IPR026992">
    <property type="entry name" value="DIOX_N"/>
</dbReference>
<dbReference type="PANTHER" id="PTHR10209">
    <property type="entry name" value="OXIDOREDUCTASE, 2OG-FE II OXYGENASE FAMILY PROTEIN"/>
    <property type="match status" value="1"/>
</dbReference>
<dbReference type="Gramene" id="OE9A022704T1">
    <property type="protein sequence ID" value="OE9A022704C1"/>
    <property type="gene ID" value="OE9A022704"/>
</dbReference>
<dbReference type="Proteomes" id="UP000594638">
    <property type="component" value="Unassembled WGS sequence"/>
</dbReference>
<name>A0A8S0Q0H2_OLEEU</name>
<gene>
    <name evidence="8" type="ORF">OLEA9_A022704</name>
</gene>
<feature type="domain" description="Fe2OG dioxygenase" evidence="7">
    <location>
        <begin position="209"/>
        <end position="315"/>
    </location>
</feature>
<keyword evidence="9" id="KW-1185">Reference proteome</keyword>
<dbReference type="GO" id="GO:0031418">
    <property type="term" value="F:L-ascorbic acid binding"/>
    <property type="evidence" value="ECO:0007669"/>
    <property type="project" value="UniProtKB-KW"/>
</dbReference>
<sequence>MTAEMEVVTAAPPYDRLQEVKEFDEAKIGVKGLSDSGITTIPRIFIHPQEKISDLKSTSTSSGIPIIDLSNINSADHRLIIIEQVRAAANSWGFFQVINHCIPLSVLDEITAAMKSFHEQPQESKAKYYVRQGQSGVTYSSNYDLFKSEVATWHDYVSVWMAPAAPPIDQIPDIYRNELVEWDKNAAVLGNIVAELLAEGLGLDSRKLKESSLLETRIFGGMFYPYCPQPDLTVGLSDHTDPGVMTILLPNQVPGLQVKHEEKWVDVKPLPGGLIINIGDFLQIVSNGEYKSVQHSVKANSHKEPRISIVHWFDVGNWDESYHYGPLPELISPEKPAQYRTFSKQEYVENFYSKGLDSKSLVEKLKL</sequence>
<keyword evidence="2 6" id="KW-0479">Metal-binding</keyword>
<dbReference type="InterPro" id="IPR044861">
    <property type="entry name" value="IPNS-like_FE2OG_OXY"/>
</dbReference>
<proteinExistence type="inferred from homology"/>
<comment type="similarity">
    <text evidence="1 6">Belongs to the iron/ascorbate-dependent oxidoreductase family.</text>
</comment>
<dbReference type="GO" id="GO:0009805">
    <property type="term" value="P:coumarin biosynthetic process"/>
    <property type="evidence" value="ECO:0007669"/>
    <property type="project" value="UniProtKB-ARBA"/>
</dbReference>
<dbReference type="Pfam" id="PF14226">
    <property type="entry name" value="DIOX_N"/>
    <property type="match status" value="1"/>
</dbReference>
<dbReference type="Pfam" id="PF03171">
    <property type="entry name" value="2OG-FeII_Oxy"/>
    <property type="match status" value="1"/>
</dbReference>
<dbReference type="GO" id="GO:0002238">
    <property type="term" value="P:response to molecule of fungal origin"/>
    <property type="evidence" value="ECO:0007669"/>
    <property type="project" value="UniProtKB-ARBA"/>
</dbReference>
<reference evidence="8 9" key="1">
    <citation type="submission" date="2019-12" db="EMBL/GenBank/DDBJ databases">
        <authorList>
            <person name="Alioto T."/>
            <person name="Alioto T."/>
            <person name="Gomez Garrido J."/>
        </authorList>
    </citation>
    <scope>NUCLEOTIDE SEQUENCE [LARGE SCALE GENOMIC DNA]</scope>
</reference>
<dbReference type="InterPro" id="IPR005123">
    <property type="entry name" value="Oxoglu/Fe-dep_dioxygenase_dom"/>
</dbReference>
<accession>A0A8S0Q0H2</accession>
<evidence type="ECO:0000256" key="3">
    <source>
        <dbReference type="ARBA" id="ARBA00022896"/>
    </source>
</evidence>
<evidence type="ECO:0000256" key="1">
    <source>
        <dbReference type="ARBA" id="ARBA00008056"/>
    </source>
</evidence>
<dbReference type="OrthoDB" id="288590at2759"/>
<dbReference type="InterPro" id="IPR027443">
    <property type="entry name" value="IPNS-like_sf"/>
</dbReference>
<evidence type="ECO:0000313" key="8">
    <source>
        <dbReference type="EMBL" id="CAA2960344.1"/>
    </source>
</evidence>
<dbReference type="EMBL" id="CACTIH010000390">
    <property type="protein sequence ID" value="CAA2960344.1"/>
    <property type="molecule type" value="Genomic_DNA"/>
</dbReference>
<dbReference type="PANTHER" id="PTHR10209:SF546">
    <property type="entry name" value="1-AMINOCYCLOPROPANE-1-CARBOXYLATE OXIDASE HOMOLOG 4-LIKE"/>
    <property type="match status" value="1"/>
</dbReference>
<evidence type="ECO:0000256" key="4">
    <source>
        <dbReference type="ARBA" id="ARBA00023002"/>
    </source>
</evidence>
<dbReference type="FunFam" id="2.60.120.330:FF:000005">
    <property type="entry name" value="1-aminocyclopropane-1-carboxylate oxidase homolog 1"/>
    <property type="match status" value="1"/>
</dbReference>
<dbReference type="Gene3D" id="2.60.120.330">
    <property type="entry name" value="B-lactam Antibiotic, Isopenicillin N Synthase, Chain"/>
    <property type="match status" value="1"/>
</dbReference>
<dbReference type="AlphaFoldDB" id="A0A8S0Q0H2"/>
<protein>
    <submittedName>
        <fullName evidence="8">1-aminocyclopropane-1-carboxylate oxidase homolog 4-like</fullName>
    </submittedName>
</protein>
<keyword evidence="3" id="KW-0847">Vitamin C</keyword>
<dbReference type="SUPFAM" id="SSF51197">
    <property type="entry name" value="Clavaminate synthase-like"/>
    <property type="match status" value="1"/>
</dbReference>
<evidence type="ECO:0000256" key="2">
    <source>
        <dbReference type="ARBA" id="ARBA00022723"/>
    </source>
</evidence>
<organism evidence="8 9">
    <name type="scientific">Olea europaea subsp. europaea</name>
    <dbReference type="NCBI Taxonomy" id="158383"/>
    <lineage>
        <taxon>Eukaryota</taxon>
        <taxon>Viridiplantae</taxon>
        <taxon>Streptophyta</taxon>
        <taxon>Embryophyta</taxon>
        <taxon>Tracheophyta</taxon>
        <taxon>Spermatophyta</taxon>
        <taxon>Magnoliopsida</taxon>
        <taxon>eudicotyledons</taxon>
        <taxon>Gunneridae</taxon>
        <taxon>Pentapetalae</taxon>
        <taxon>asterids</taxon>
        <taxon>lamiids</taxon>
        <taxon>Lamiales</taxon>
        <taxon>Oleaceae</taxon>
        <taxon>Oleeae</taxon>
        <taxon>Olea</taxon>
    </lineage>
</organism>
<keyword evidence="5 6" id="KW-0408">Iron</keyword>
<comment type="caution">
    <text evidence="8">The sequence shown here is derived from an EMBL/GenBank/DDBJ whole genome shotgun (WGS) entry which is preliminary data.</text>
</comment>
<evidence type="ECO:0000259" key="7">
    <source>
        <dbReference type="PROSITE" id="PS51471"/>
    </source>
</evidence>
<evidence type="ECO:0000313" key="9">
    <source>
        <dbReference type="Proteomes" id="UP000594638"/>
    </source>
</evidence>
<dbReference type="GO" id="GO:0016706">
    <property type="term" value="F:2-oxoglutarate-dependent dioxygenase activity"/>
    <property type="evidence" value="ECO:0007669"/>
    <property type="project" value="UniProtKB-ARBA"/>
</dbReference>
<dbReference type="GO" id="GO:0046872">
    <property type="term" value="F:metal ion binding"/>
    <property type="evidence" value="ECO:0007669"/>
    <property type="project" value="UniProtKB-KW"/>
</dbReference>
<evidence type="ECO:0000256" key="5">
    <source>
        <dbReference type="ARBA" id="ARBA00023004"/>
    </source>
</evidence>
<keyword evidence="4 6" id="KW-0560">Oxidoreductase</keyword>
<dbReference type="PROSITE" id="PS51471">
    <property type="entry name" value="FE2OG_OXY"/>
    <property type="match status" value="1"/>
</dbReference>